<dbReference type="GO" id="GO:0006366">
    <property type="term" value="P:transcription by RNA polymerase II"/>
    <property type="evidence" value="ECO:0007669"/>
    <property type="project" value="TreeGrafter"/>
</dbReference>
<dbReference type="GO" id="GO:0006360">
    <property type="term" value="P:transcription by RNA polymerase I"/>
    <property type="evidence" value="ECO:0007669"/>
    <property type="project" value="TreeGrafter"/>
</dbReference>
<evidence type="ECO:0000256" key="1">
    <source>
        <dbReference type="ARBA" id="ARBA00022478"/>
    </source>
</evidence>
<reference evidence="3" key="1">
    <citation type="journal article" date="2020" name="Nature">
        <title>Giant virus diversity and host interactions through global metagenomics.</title>
        <authorList>
            <person name="Schulz F."/>
            <person name="Roux S."/>
            <person name="Paez-Espino D."/>
            <person name="Jungbluth S."/>
            <person name="Walsh D.A."/>
            <person name="Denef V.J."/>
            <person name="McMahon K.D."/>
            <person name="Konstantinidis K.T."/>
            <person name="Eloe-Fadrosh E.A."/>
            <person name="Kyrpides N.C."/>
            <person name="Woyke T."/>
        </authorList>
    </citation>
    <scope>NUCLEOTIDE SEQUENCE</scope>
    <source>
        <strain evidence="3">GVMAG-S-1101165-84</strain>
    </source>
</reference>
<keyword evidence="2" id="KW-0804">Transcription</keyword>
<dbReference type="GO" id="GO:0003899">
    <property type="term" value="F:DNA-directed RNA polymerase activity"/>
    <property type="evidence" value="ECO:0007669"/>
    <property type="project" value="InterPro"/>
</dbReference>
<accession>A0A6C0K3J2</accession>
<organism evidence="3">
    <name type="scientific">viral metagenome</name>
    <dbReference type="NCBI Taxonomy" id="1070528"/>
    <lineage>
        <taxon>unclassified sequences</taxon>
        <taxon>metagenomes</taxon>
        <taxon>organismal metagenomes</taxon>
    </lineage>
</organism>
<dbReference type="Gene3D" id="3.90.940.10">
    <property type="match status" value="1"/>
</dbReference>
<dbReference type="InterPro" id="IPR036161">
    <property type="entry name" value="RPB6/omega-like_sf"/>
</dbReference>
<dbReference type="GO" id="GO:0042797">
    <property type="term" value="P:tRNA transcription by RNA polymerase III"/>
    <property type="evidence" value="ECO:0007669"/>
    <property type="project" value="TreeGrafter"/>
</dbReference>
<evidence type="ECO:0000256" key="2">
    <source>
        <dbReference type="ARBA" id="ARBA00023163"/>
    </source>
</evidence>
<evidence type="ECO:0000313" key="3">
    <source>
        <dbReference type="EMBL" id="QHU11370.1"/>
    </source>
</evidence>
<dbReference type="AlphaFoldDB" id="A0A6C0K3J2"/>
<protein>
    <recommendedName>
        <fullName evidence="4">DNA-directed RNA polymerase</fullName>
    </recommendedName>
</protein>
<dbReference type="PANTHER" id="PTHR47227">
    <property type="entry name" value="DNA-DIRECTED RNA POLYMERASE SUBUNIT K"/>
    <property type="match status" value="1"/>
</dbReference>
<dbReference type="PANTHER" id="PTHR47227:SF5">
    <property type="entry name" value="DNA-DIRECTED RNA POLYMERASES I, II, AND III SUBUNIT RPABC2"/>
    <property type="match status" value="1"/>
</dbReference>
<evidence type="ECO:0008006" key="4">
    <source>
        <dbReference type="Google" id="ProtNLM"/>
    </source>
</evidence>
<proteinExistence type="predicted"/>
<dbReference type="InterPro" id="IPR006110">
    <property type="entry name" value="Pol_omega/Rpo6/RPB6"/>
</dbReference>
<dbReference type="EMBL" id="MN740782">
    <property type="protein sequence ID" value="QHU11370.1"/>
    <property type="molecule type" value="Genomic_DNA"/>
</dbReference>
<sequence>MQGDGEEEIEFEGGEEVDFEQEVDDTATLDLPGIKPELRKLYTQHPELIIDYIETVRQRVPLKVVQPTDASPDANHTTYPFLTLYEKTKIIGLRANQLSQGARPFISIPEYITDVRDIARLELEQKKLPFIVKRPLPNGTYEYWRLMDLMQL</sequence>
<keyword evidence="1" id="KW-0240">DNA-directed RNA polymerase</keyword>
<dbReference type="Pfam" id="PF01192">
    <property type="entry name" value="RNA_pol_Rpb6"/>
    <property type="match status" value="1"/>
</dbReference>
<dbReference type="GO" id="GO:0000428">
    <property type="term" value="C:DNA-directed RNA polymerase complex"/>
    <property type="evidence" value="ECO:0007669"/>
    <property type="project" value="UniProtKB-KW"/>
</dbReference>
<dbReference type="SUPFAM" id="SSF63562">
    <property type="entry name" value="RPB6/omega subunit-like"/>
    <property type="match status" value="1"/>
</dbReference>
<dbReference type="GO" id="GO:0003677">
    <property type="term" value="F:DNA binding"/>
    <property type="evidence" value="ECO:0007669"/>
    <property type="project" value="InterPro"/>
</dbReference>
<name>A0A6C0K3J2_9ZZZZ</name>